<evidence type="ECO:0000256" key="2">
    <source>
        <dbReference type="ARBA" id="ARBA00012323"/>
    </source>
</evidence>
<keyword evidence="5" id="KW-0547">Nucleotide-binding</keyword>
<dbReference type="NCBIfam" id="TIGR00744">
    <property type="entry name" value="ROK_glcA_fam"/>
    <property type="match status" value="1"/>
</dbReference>
<evidence type="ECO:0000256" key="7">
    <source>
        <dbReference type="ARBA" id="ARBA00022840"/>
    </source>
</evidence>
<dbReference type="SUPFAM" id="SSF53067">
    <property type="entry name" value="Actin-like ATPase domain"/>
    <property type="match status" value="1"/>
</dbReference>
<keyword evidence="4" id="KW-0808">Transferase</keyword>
<keyword evidence="6 9" id="KW-0418">Kinase</keyword>
<evidence type="ECO:0000256" key="6">
    <source>
        <dbReference type="ARBA" id="ARBA00022777"/>
    </source>
</evidence>
<dbReference type="GO" id="GO:0005524">
    <property type="term" value="F:ATP binding"/>
    <property type="evidence" value="ECO:0007669"/>
    <property type="project" value="UniProtKB-KW"/>
</dbReference>
<dbReference type="EMBL" id="FOGL01000001">
    <property type="protein sequence ID" value="SER16869.1"/>
    <property type="molecule type" value="Genomic_DNA"/>
</dbReference>
<dbReference type="InterPro" id="IPR049874">
    <property type="entry name" value="ROK_cs"/>
</dbReference>
<keyword evidence="7" id="KW-0067">ATP-binding</keyword>
<accession>A0A1H9LZW5</accession>
<protein>
    <recommendedName>
        <fullName evidence="3">Glucokinase</fullName>
        <ecNumber evidence="2">2.7.1.2</ecNumber>
    </recommendedName>
    <alternativeName>
        <fullName evidence="8">Glucose kinase</fullName>
    </alternativeName>
</protein>
<dbReference type="PANTHER" id="PTHR18964:SF149">
    <property type="entry name" value="BIFUNCTIONAL UDP-N-ACETYLGLUCOSAMINE 2-EPIMERASE_N-ACETYLMANNOSAMINE KINASE"/>
    <property type="match status" value="1"/>
</dbReference>
<reference evidence="9 10" key="1">
    <citation type="submission" date="2016-10" db="EMBL/GenBank/DDBJ databases">
        <authorList>
            <person name="de Groot N.N."/>
        </authorList>
    </citation>
    <scope>NUCLEOTIDE SEQUENCE [LARGE SCALE GENOMIC DNA]</scope>
    <source>
        <strain evidence="9 10">CGMCC 1.7727</strain>
    </source>
</reference>
<evidence type="ECO:0000313" key="10">
    <source>
        <dbReference type="Proteomes" id="UP000199687"/>
    </source>
</evidence>
<evidence type="ECO:0000256" key="5">
    <source>
        <dbReference type="ARBA" id="ARBA00022741"/>
    </source>
</evidence>
<keyword evidence="10" id="KW-1185">Reference proteome</keyword>
<dbReference type="AlphaFoldDB" id="A0A1H9LZW5"/>
<dbReference type="EC" id="2.7.1.2" evidence="2"/>
<dbReference type="Gene3D" id="3.30.420.40">
    <property type="match status" value="2"/>
</dbReference>
<dbReference type="GO" id="GO:0006096">
    <property type="term" value="P:glycolytic process"/>
    <property type="evidence" value="ECO:0007669"/>
    <property type="project" value="InterPro"/>
</dbReference>
<dbReference type="GO" id="GO:0004340">
    <property type="term" value="F:glucokinase activity"/>
    <property type="evidence" value="ECO:0007669"/>
    <property type="project" value="UniProtKB-EC"/>
</dbReference>
<dbReference type="PROSITE" id="PS01125">
    <property type="entry name" value="ROK"/>
    <property type="match status" value="1"/>
</dbReference>
<evidence type="ECO:0000256" key="4">
    <source>
        <dbReference type="ARBA" id="ARBA00022679"/>
    </source>
</evidence>
<dbReference type="PANTHER" id="PTHR18964">
    <property type="entry name" value="ROK (REPRESSOR, ORF, KINASE) FAMILY"/>
    <property type="match status" value="1"/>
</dbReference>
<evidence type="ECO:0000256" key="3">
    <source>
        <dbReference type="ARBA" id="ARBA00014701"/>
    </source>
</evidence>
<sequence length="326" mass="34048">MTIVTKDLLIGIDIGGTTVKNAIIGVEGKMIAKWEIETNINNQGASVPNDIWQSIRDRLEELKIGKDRIVGMGVGAPGFIEPDTGVVAIAVNIGWRDFELKEILEKLSGIPVFVDNDANIAALGENWKGSGNQVENMLAVTLGTGVGGGIIANSHIVTGTNGTGAEIGHMTVVTEGGAPCNCGRTGCLETVASATGIVRQANEWIDAGNAPGLKQIKQESGSITTKDIFDLAREGDQPANKLIQSITDQLGLALANIAVTINPAKIVIGGGVSKAGEQLLTPLKKAFDRYALPRINEACDIVIAQLGNDAGVYGGAYLVLQQVNSN</sequence>
<name>A0A1H9LZW5_9BACI</name>
<dbReference type="InterPro" id="IPR043129">
    <property type="entry name" value="ATPase_NBD"/>
</dbReference>
<evidence type="ECO:0000256" key="8">
    <source>
        <dbReference type="ARBA" id="ARBA00032386"/>
    </source>
</evidence>
<organism evidence="9 10">
    <name type="scientific">Gracilibacillus ureilyticus</name>
    <dbReference type="NCBI Taxonomy" id="531814"/>
    <lineage>
        <taxon>Bacteria</taxon>
        <taxon>Bacillati</taxon>
        <taxon>Bacillota</taxon>
        <taxon>Bacilli</taxon>
        <taxon>Bacillales</taxon>
        <taxon>Bacillaceae</taxon>
        <taxon>Gracilibacillus</taxon>
    </lineage>
</organism>
<dbReference type="Proteomes" id="UP000199687">
    <property type="component" value="Unassembled WGS sequence"/>
</dbReference>
<evidence type="ECO:0000313" key="9">
    <source>
        <dbReference type="EMBL" id="SER16869.1"/>
    </source>
</evidence>
<dbReference type="InterPro" id="IPR000600">
    <property type="entry name" value="ROK"/>
</dbReference>
<dbReference type="GO" id="GO:0005737">
    <property type="term" value="C:cytoplasm"/>
    <property type="evidence" value="ECO:0007669"/>
    <property type="project" value="InterPro"/>
</dbReference>
<dbReference type="InterPro" id="IPR004654">
    <property type="entry name" value="ROK_glcA"/>
</dbReference>
<evidence type="ECO:0000256" key="1">
    <source>
        <dbReference type="ARBA" id="ARBA00006479"/>
    </source>
</evidence>
<gene>
    <name evidence="9" type="ORF">SAMN04487944_101479</name>
</gene>
<comment type="similarity">
    <text evidence="1">Belongs to the ROK (NagC/XylR) family.</text>
</comment>
<dbReference type="Pfam" id="PF00480">
    <property type="entry name" value="ROK"/>
    <property type="match status" value="1"/>
</dbReference>
<proteinExistence type="inferred from homology"/>
<dbReference type="STRING" id="531814.SAMN04487944_101479"/>